<reference evidence="4" key="1">
    <citation type="submission" date="2022-11" db="UniProtKB">
        <authorList>
            <consortium name="WormBaseParasite"/>
        </authorList>
    </citation>
    <scope>IDENTIFICATION</scope>
</reference>
<evidence type="ECO:0000313" key="4">
    <source>
        <dbReference type="WBParaSite" id="jg1035"/>
    </source>
</evidence>
<accession>A0A915CLV1</accession>
<proteinExistence type="predicted"/>
<evidence type="ECO:0000256" key="2">
    <source>
        <dbReference type="SAM" id="Phobius"/>
    </source>
</evidence>
<feature type="region of interest" description="Disordered" evidence="1">
    <location>
        <begin position="175"/>
        <end position="214"/>
    </location>
</feature>
<dbReference type="WBParaSite" id="jg1035">
    <property type="protein sequence ID" value="jg1035"/>
    <property type="gene ID" value="jg1035"/>
</dbReference>
<sequence length="320" mass="35533">MISKKVVYSQTFVFRFIFIVVSIKICYINAQLFDSHGSIFGPPARDQNLREAPAERFISDAADQLKSKLLANLNKYSVSAKSAGRTKSSTNEQVFVDDDRLERDTDWISNTPSPTIILCATTPSVPNPAPPPSFTSLAPITLLSLFNPTTPSPSPQPPAAQIVPQQSIVRNYFAQSPPKTTHPPIGSQTHSKPHHKWQKVPSANHQPDHSRNYYSTGQIPVFLNRTTTNAPEDLAMVEEEERVNSAQAVGNYRRRMYKQMQKQKKQVKSGNDASSSQALPDKVELLKRLTANANGSLLLLMLNDENSKTSGSRENEDEVC</sequence>
<evidence type="ECO:0000256" key="1">
    <source>
        <dbReference type="SAM" id="MobiDB-lite"/>
    </source>
</evidence>
<feature type="transmembrane region" description="Helical" evidence="2">
    <location>
        <begin position="12"/>
        <end position="30"/>
    </location>
</feature>
<evidence type="ECO:0000313" key="3">
    <source>
        <dbReference type="Proteomes" id="UP000887574"/>
    </source>
</evidence>
<dbReference type="Proteomes" id="UP000887574">
    <property type="component" value="Unplaced"/>
</dbReference>
<dbReference type="AlphaFoldDB" id="A0A915CLV1"/>
<organism evidence="3 4">
    <name type="scientific">Ditylenchus dipsaci</name>
    <dbReference type="NCBI Taxonomy" id="166011"/>
    <lineage>
        <taxon>Eukaryota</taxon>
        <taxon>Metazoa</taxon>
        <taxon>Ecdysozoa</taxon>
        <taxon>Nematoda</taxon>
        <taxon>Chromadorea</taxon>
        <taxon>Rhabditida</taxon>
        <taxon>Tylenchina</taxon>
        <taxon>Tylenchomorpha</taxon>
        <taxon>Sphaerularioidea</taxon>
        <taxon>Anguinidae</taxon>
        <taxon>Anguininae</taxon>
        <taxon>Ditylenchus</taxon>
    </lineage>
</organism>
<keyword evidence="2" id="KW-1133">Transmembrane helix</keyword>
<keyword evidence="3" id="KW-1185">Reference proteome</keyword>
<protein>
    <submittedName>
        <fullName evidence="4">Uncharacterized protein</fullName>
    </submittedName>
</protein>
<keyword evidence="2" id="KW-0812">Transmembrane</keyword>
<keyword evidence="2" id="KW-0472">Membrane</keyword>
<name>A0A915CLV1_9BILA</name>